<dbReference type="Proteomes" id="UP000515163">
    <property type="component" value="Unplaced"/>
</dbReference>
<keyword evidence="1" id="KW-1185">Reference proteome</keyword>
<protein>
    <submittedName>
        <fullName evidence="2">Branched-chain-amino-acid aminotransferase-like protein 2</fullName>
    </submittedName>
</protein>
<dbReference type="InterPro" id="IPR053226">
    <property type="entry name" value="Pyrrolopyrazine_biosynth_F"/>
</dbReference>
<evidence type="ECO:0000313" key="2">
    <source>
        <dbReference type="RefSeq" id="XP_031574753.1"/>
    </source>
</evidence>
<dbReference type="PANTHER" id="PTHR48419:SF1">
    <property type="entry name" value="SULFOTRANSFERASE DOMAIN-CONTAINING PROTEIN"/>
    <property type="match status" value="1"/>
</dbReference>
<dbReference type="InterPro" id="IPR027417">
    <property type="entry name" value="P-loop_NTPase"/>
</dbReference>
<sequence length="275" mass="32092">MKKRKALRDQYEMAQVRPKTVLLWTALRSISTAFERSIITLSNVKVIHEPFDDVFYLGPERQSNRYASRPIKTDQTYKEAGRKITKEYEGKEVVFSKNMAHYVENKFEMFLEPQYKCTQHTFLVRNPEESIPALYRASKDPKIVSAGWNYFDPEEAGFRQMYELYHFIVENVHPSPVLIDADDLLDHPDETMKTYCDAVGITYQSHMTSWEPGPVAEYAHCAGLWHQNVIKSYGFNAKKTKADDCTMPDEVRKAITDAKPYYEFLKAKKLKINIY</sequence>
<dbReference type="AlphaFoldDB" id="A0A6P8JAK4"/>
<dbReference type="InParanoid" id="A0A6P8JAK4"/>
<gene>
    <name evidence="2" type="primary">LOC116308472</name>
</gene>
<dbReference type="Gene3D" id="3.40.50.300">
    <property type="entry name" value="P-loop containing nucleotide triphosphate hydrolases"/>
    <property type="match status" value="1"/>
</dbReference>
<dbReference type="OrthoDB" id="416710at2759"/>
<dbReference type="PANTHER" id="PTHR48419">
    <property type="entry name" value="SULFOTRANSFERASE DOMAIN-CONTAINING PROTEIN"/>
    <property type="match status" value="1"/>
</dbReference>
<proteinExistence type="predicted"/>
<reference evidence="2" key="1">
    <citation type="submission" date="2025-08" db="UniProtKB">
        <authorList>
            <consortium name="RefSeq"/>
        </authorList>
    </citation>
    <scope>IDENTIFICATION</scope>
    <source>
        <tissue evidence="2">Tentacle</tissue>
    </source>
</reference>
<dbReference type="SUPFAM" id="SSF52540">
    <property type="entry name" value="P-loop containing nucleoside triphosphate hydrolases"/>
    <property type="match status" value="1"/>
</dbReference>
<name>A0A6P8JAK4_ACTTE</name>
<dbReference type="KEGG" id="aten:116308472"/>
<dbReference type="Pfam" id="PF19798">
    <property type="entry name" value="Sulfotransfer_5"/>
    <property type="match status" value="1"/>
</dbReference>
<organism evidence="1 2">
    <name type="scientific">Actinia tenebrosa</name>
    <name type="common">Australian red waratah sea anemone</name>
    <dbReference type="NCBI Taxonomy" id="6105"/>
    <lineage>
        <taxon>Eukaryota</taxon>
        <taxon>Metazoa</taxon>
        <taxon>Cnidaria</taxon>
        <taxon>Anthozoa</taxon>
        <taxon>Hexacorallia</taxon>
        <taxon>Actiniaria</taxon>
        <taxon>Actiniidae</taxon>
        <taxon>Actinia</taxon>
    </lineage>
</organism>
<dbReference type="RefSeq" id="XP_031574753.1">
    <property type="nucleotide sequence ID" value="XM_031718893.1"/>
</dbReference>
<dbReference type="GeneID" id="116308472"/>
<accession>A0A6P8JAK4</accession>
<evidence type="ECO:0000313" key="1">
    <source>
        <dbReference type="Proteomes" id="UP000515163"/>
    </source>
</evidence>